<comment type="caution">
    <text evidence="2">The sequence shown here is derived from an EMBL/GenBank/DDBJ whole genome shotgun (WGS) entry which is preliminary data.</text>
</comment>
<organism evidence="2 3">
    <name type="scientific">Punica granatum</name>
    <name type="common">Pomegranate</name>
    <dbReference type="NCBI Taxonomy" id="22663"/>
    <lineage>
        <taxon>Eukaryota</taxon>
        <taxon>Viridiplantae</taxon>
        <taxon>Streptophyta</taxon>
        <taxon>Embryophyta</taxon>
        <taxon>Tracheophyta</taxon>
        <taxon>Spermatophyta</taxon>
        <taxon>Magnoliopsida</taxon>
        <taxon>eudicotyledons</taxon>
        <taxon>Gunneridae</taxon>
        <taxon>Pentapetalae</taxon>
        <taxon>rosids</taxon>
        <taxon>malvids</taxon>
        <taxon>Myrtales</taxon>
        <taxon>Lythraceae</taxon>
        <taxon>Punica</taxon>
    </lineage>
</organism>
<dbReference type="PANTHER" id="PTHR33083">
    <property type="entry name" value="EXPRESSED PROTEIN"/>
    <property type="match status" value="1"/>
</dbReference>
<reference evidence="2 3" key="1">
    <citation type="submission" date="2017-11" db="EMBL/GenBank/DDBJ databases">
        <title>De-novo sequencing of pomegranate (Punica granatum L.) genome.</title>
        <authorList>
            <person name="Akparov Z."/>
            <person name="Amiraslanov A."/>
            <person name="Hajiyeva S."/>
            <person name="Abbasov M."/>
            <person name="Kaur K."/>
            <person name="Hamwieh A."/>
            <person name="Solovyev V."/>
            <person name="Salamov A."/>
            <person name="Braich B."/>
            <person name="Kosarev P."/>
            <person name="Mahmoud A."/>
            <person name="Hajiyev E."/>
            <person name="Babayeva S."/>
            <person name="Izzatullayeva V."/>
            <person name="Mammadov A."/>
            <person name="Mammadov A."/>
            <person name="Sharifova S."/>
            <person name="Ojaghi J."/>
            <person name="Eynullazada K."/>
            <person name="Bayramov B."/>
            <person name="Abdulazimova A."/>
            <person name="Shahmuradov I."/>
        </authorList>
    </citation>
    <scope>NUCLEOTIDE SEQUENCE [LARGE SCALE GENOMIC DNA]</scope>
    <source>
        <strain evidence="3">cv. AG2017</strain>
        <tissue evidence="2">Leaf</tissue>
    </source>
</reference>
<dbReference type="GO" id="GO:0010150">
    <property type="term" value="P:leaf senescence"/>
    <property type="evidence" value="ECO:0007669"/>
    <property type="project" value="UniProtKB-ARBA"/>
</dbReference>
<evidence type="ECO:0008006" key="4">
    <source>
        <dbReference type="Google" id="ProtNLM"/>
    </source>
</evidence>
<proteinExistence type="inferred from homology"/>
<keyword evidence="3" id="KW-1185">Reference proteome</keyword>
<protein>
    <recommendedName>
        <fullName evidence="4">Senescence regulator S40</fullName>
    </recommendedName>
</protein>
<dbReference type="Proteomes" id="UP000233551">
    <property type="component" value="Unassembled WGS sequence"/>
</dbReference>
<evidence type="ECO:0000313" key="2">
    <source>
        <dbReference type="EMBL" id="PKI49358.1"/>
    </source>
</evidence>
<comment type="similarity">
    <text evidence="1">Belongs to the senescence regulator S40 family.</text>
</comment>
<dbReference type="EMBL" id="PGOL01002250">
    <property type="protein sequence ID" value="PKI49358.1"/>
    <property type="molecule type" value="Genomic_DNA"/>
</dbReference>
<name>A0A2I0IZD0_PUNGR</name>
<dbReference type="Pfam" id="PF04520">
    <property type="entry name" value="Senescence_reg"/>
    <property type="match status" value="1"/>
</dbReference>
<evidence type="ECO:0000313" key="3">
    <source>
        <dbReference type="Proteomes" id="UP000233551"/>
    </source>
</evidence>
<gene>
    <name evidence="2" type="ORF">CRG98_030286</name>
</gene>
<dbReference type="InterPro" id="IPR007608">
    <property type="entry name" value="Senescence_reg_S40"/>
</dbReference>
<sequence>MRLAKRAVFVVTEQKSAAENQCPRLEKKIRADGDFFLRVICWDPREEKRVKPKASATSERITTGREEMDPTGLRHYRSSSSGGDRFLSLFSFSPPPDGGSDELNEAEVCFSDNFLDPANVNHLSSTTAIASNRRHQLSRQLQSSGLLAALPAATASKQIPPSRPVHRERELAKTAPCRKFQQSAPVSVPILSSAAMAGLRKSRFLEEEDDEEDEEMLPPHEIVALRSHGSAKSTCSVLEGAGRTLKGRDLRQVRNAVWRRTGFLD</sequence>
<dbReference type="PANTHER" id="PTHR33083:SF123">
    <property type="entry name" value="EXPRESSED PROTEIN"/>
    <property type="match status" value="1"/>
</dbReference>
<dbReference type="AlphaFoldDB" id="A0A2I0IZD0"/>
<accession>A0A2I0IZD0</accession>
<evidence type="ECO:0000256" key="1">
    <source>
        <dbReference type="ARBA" id="ARBA00034773"/>
    </source>
</evidence>
<dbReference type="STRING" id="22663.A0A2I0IZD0"/>